<gene>
    <name evidence="1" type="ORF">DAPK24_019860</name>
</gene>
<dbReference type="Gene3D" id="3.40.50.150">
    <property type="entry name" value="Vaccinia Virus protein VP39"/>
    <property type="match status" value="1"/>
</dbReference>
<sequence>MQKFYAAHNTVRDAVHASMQKTIKGLRLGYSKEIYDQIFDKLELKKNYLKSNGESTNELNIIDYNVRVSPMTYYLNKLLKPKHHLIYPDGKGATKFWDRIMETDDELINVHIMKNNVTTTIKANLLTQPLKDKLIEPKYLPEPTNEEISKYYLQRREPLNNSLLFIGDFVSVTNSTALRTCIYYNEVKTSMFSYGGIKFLAWTTPNEILKYLGPMGSIHRRTNSLMANLYSDIKVIACSDKLKNAKAQRLFAELDDYIKLPTSEVEGEICLIELQSNCYKFNIKFHDELHLIIHKLLCAPGAILRDKLHVLGPGAEDYLKDLIPIETLNKKMSMITEQEFVDLSEVYYYWPFKPDTSIETFSTSDTFFDTID</sequence>
<proteinExistence type="predicted"/>
<evidence type="ECO:0000313" key="1">
    <source>
        <dbReference type="EMBL" id="GMM45411.1"/>
    </source>
</evidence>
<evidence type="ECO:0000313" key="2">
    <source>
        <dbReference type="Proteomes" id="UP001378960"/>
    </source>
</evidence>
<comment type="caution">
    <text evidence="1">The sequence shown here is derived from an EMBL/GenBank/DDBJ whole genome shotgun (WGS) entry which is preliminary data.</text>
</comment>
<dbReference type="Gene3D" id="1.10.8.100">
    <property type="entry name" value="Ribosomal RNA adenine dimethylase-like, domain 2"/>
    <property type="match status" value="1"/>
</dbReference>
<dbReference type="SUPFAM" id="SSF53335">
    <property type="entry name" value="S-adenosyl-L-methionine-dependent methyltransferases"/>
    <property type="match status" value="1"/>
</dbReference>
<protein>
    <submittedName>
        <fullName evidence="1">RNA polymerase specificity factor</fullName>
    </submittedName>
</protein>
<dbReference type="InterPro" id="IPR029063">
    <property type="entry name" value="SAM-dependent_MTases_sf"/>
</dbReference>
<reference evidence="1 2" key="1">
    <citation type="journal article" date="2023" name="Elife">
        <title>Identification of key yeast species and microbe-microbe interactions impacting larval growth of Drosophila in the wild.</title>
        <authorList>
            <person name="Mure A."/>
            <person name="Sugiura Y."/>
            <person name="Maeda R."/>
            <person name="Honda K."/>
            <person name="Sakurai N."/>
            <person name="Takahashi Y."/>
            <person name="Watada M."/>
            <person name="Katoh T."/>
            <person name="Gotoh A."/>
            <person name="Gotoh Y."/>
            <person name="Taniguchi I."/>
            <person name="Nakamura K."/>
            <person name="Hayashi T."/>
            <person name="Katayama T."/>
            <person name="Uemura T."/>
            <person name="Hattori Y."/>
        </authorList>
    </citation>
    <scope>NUCLEOTIDE SEQUENCE [LARGE SCALE GENOMIC DNA]</scope>
    <source>
        <strain evidence="1 2">PK-24</strain>
    </source>
</reference>
<dbReference type="AlphaFoldDB" id="A0AAV5R2B9"/>
<accession>A0AAV5R2B9</accession>
<organism evidence="1 2">
    <name type="scientific">Pichia kluyveri</name>
    <name type="common">Yeast</name>
    <dbReference type="NCBI Taxonomy" id="36015"/>
    <lineage>
        <taxon>Eukaryota</taxon>
        <taxon>Fungi</taxon>
        <taxon>Dikarya</taxon>
        <taxon>Ascomycota</taxon>
        <taxon>Saccharomycotina</taxon>
        <taxon>Pichiomycetes</taxon>
        <taxon>Pichiales</taxon>
        <taxon>Pichiaceae</taxon>
        <taxon>Pichia</taxon>
    </lineage>
</organism>
<dbReference type="InterPro" id="IPR023165">
    <property type="entry name" value="rRNA_Ade_diMease-like_C"/>
</dbReference>
<dbReference type="EMBL" id="BTGB01000002">
    <property type="protein sequence ID" value="GMM45411.1"/>
    <property type="molecule type" value="Genomic_DNA"/>
</dbReference>
<dbReference type="Proteomes" id="UP001378960">
    <property type="component" value="Unassembled WGS sequence"/>
</dbReference>
<keyword evidence="2" id="KW-1185">Reference proteome</keyword>
<name>A0AAV5R2B9_PICKL</name>